<keyword evidence="3" id="KW-1185">Reference proteome</keyword>
<feature type="transmembrane region" description="Helical" evidence="1">
    <location>
        <begin position="131"/>
        <end position="149"/>
    </location>
</feature>
<feature type="transmembrane region" description="Helical" evidence="1">
    <location>
        <begin position="98"/>
        <end position="119"/>
    </location>
</feature>
<feature type="transmembrane region" description="Helical" evidence="1">
    <location>
        <begin position="161"/>
        <end position="183"/>
    </location>
</feature>
<evidence type="ECO:0008006" key="4">
    <source>
        <dbReference type="Google" id="ProtNLM"/>
    </source>
</evidence>
<reference evidence="2" key="1">
    <citation type="journal article" date="2023" name="Int. J. Syst. Evol. Microbiol.">
        <title>&lt;i&gt;Holtiella tumoricola&lt;/i&gt; gen. nov. sp. nov., isolated from a human clinical sample.</title>
        <authorList>
            <person name="Allen-Vercoe E."/>
            <person name="Daigneault M.C."/>
            <person name="Vancuren S.J."/>
            <person name="Cochrane K."/>
            <person name="O'Neal L.L."/>
            <person name="Sankaranarayanan K."/>
            <person name="Lawson P.A."/>
        </authorList>
    </citation>
    <scope>NUCLEOTIDE SEQUENCE</scope>
    <source>
        <strain evidence="2">CC70A</strain>
    </source>
</reference>
<dbReference type="EMBL" id="JAQIFT010000068">
    <property type="protein sequence ID" value="MDA3733740.1"/>
    <property type="molecule type" value="Genomic_DNA"/>
</dbReference>
<name>A0AA42DR31_9FIRM</name>
<feature type="transmembrane region" description="Helical" evidence="1">
    <location>
        <begin position="12"/>
        <end position="38"/>
    </location>
</feature>
<feature type="transmembrane region" description="Helical" evidence="1">
    <location>
        <begin position="50"/>
        <end position="68"/>
    </location>
</feature>
<gene>
    <name evidence="2" type="ORF">PBV87_19905</name>
</gene>
<evidence type="ECO:0000313" key="3">
    <source>
        <dbReference type="Proteomes" id="UP001169242"/>
    </source>
</evidence>
<organism evidence="2 3">
    <name type="scientific">Holtiella tumoricola</name>
    <dbReference type="NCBI Taxonomy" id="3018743"/>
    <lineage>
        <taxon>Bacteria</taxon>
        <taxon>Bacillati</taxon>
        <taxon>Bacillota</taxon>
        <taxon>Clostridia</taxon>
        <taxon>Lachnospirales</taxon>
        <taxon>Cellulosilyticaceae</taxon>
        <taxon>Holtiella</taxon>
    </lineage>
</organism>
<keyword evidence="1" id="KW-1133">Transmembrane helix</keyword>
<dbReference type="RefSeq" id="WP_271013474.1">
    <property type="nucleotide sequence ID" value="NZ_JAQIFT010000068.1"/>
</dbReference>
<sequence>MRWMLTDFKRGLAERSFLFALVLGCLGMLGSLVVYILQNETYTATEAFKASHSLIVPFIAPLLAALPYSNMTMLEEDCGYKKLLMLRNQGRDYTLKRWWVNNLISGITLLIPSLLLMVACRSFSSYDSYKMIGEVVVLNFVFGVVYGSLAYSLTFVNQKRYIPLITPQVLYLLFIYAFPYLNLEKYFPPLAFSPWIMPSVVEGQLLMMQLGITFAVSCMVILAGSLYRKGVAKWLQ</sequence>
<feature type="transmembrane region" description="Helical" evidence="1">
    <location>
        <begin position="203"/>
        <end position="227"/>
    </location>
</feature>
<evidence type="ECO:0000313" key="2">
    <source>
        <dbReference type="EMBL" id="MDA3733740.1"/>
    </source>
</evidence>
<proteinExistence type="predicted"/>
<comment type="caution">
    <text evidence="2">The sequence shown here is derived from an EMBL/GenBank/DDBJ whole genome shotgun (WGS) entry which is preliminary data.</text>
</comment>
<protein>
    <recommendedName>
        <fullName evidence="4">ABC-2 family transporter protein</fullName>
    </recommendedName>
</protein>
<dbReference type="AlphaFoldDB" id="A0AA42DR31"/>
<keyword evidence="1" id="KW-0812">Transmembrane</keyword>
<evidence type="ECO:0000256" key="1">
    <source>
        <dbReference type="SAM" id="Phobius"/>
    </source>
</evidence>
<dbReference type="Proteomes" id="UP001169242">
    <property type="component" value="Unassembled WGS sequence"/>
</dbReference>
<keyword evidence="1" id="KW-0472">Membrane</keyword>
<accession>A0AA42DR31</accession>